<comment type="caution">
    <text evidence="2">The sequence shown here is derived from an EMBL/GenBank/DDBJ whole genome shotgun (WGS) entry which is preliminary data.</text>
</comment>
<feature type="compositionally biased region" description="Polar residues" evidence="1">
    <location>
        <begin position="40"/>
        <end position="59"/>
    </location>
</feature>
<name>A0A2T3HRC1_9SPHI</name>
<evidence type="ECO:0000313" key="2">
    <source>
        <dbReference type="EMBL" id="PST84988.1"/>
    </source>
</evidence>
<dbReference type="AlphaFoldDB" id="A0A2T3HRC1"/>
<keyword evidence="3" id="KW-1185">Reference proteome</keyword>
<protein>
    <submittedName>
        <fullName evidence="2">Uncharacterized protein</fullName>
    </submittedName>
</protein>
<evidence type="ECO:0000313" key="3">
    <source>
        <dbReference type="Proteomes" id="UP000240912"/>
    </source>
</evidence>
<evidence type="ECO:0000256" key="1">
    <source>
        <dbReference type="SAM" id="MobiDB-lite"/>
    </source>
</evidence>
<proteinExistence type="predicted"/>
<feature type="compositionally biased region" description="Basic and acidic residues" evidence="1">
    <location>
        <begin position="78"/>
        <end position="89"/>
    </location>
</feature>
<gene>
    <name evidence="2" type="ORF">C7T94_02385</name>
</gene>
<reference evidence="2 3" key="1">
    <citation type="submission" date="2018-03" db="EMBL/GenBank/DDBJ databases">
        <authorList>
            <person name="Keele B.F."/>
        </authorList>
    </citation>
    <scope>NUCLEOTIDE SEQUENCE [LARGE SCALE GENOMIC DNA]</scope>
    <source>
        <strain evidence="2 3">YL28-9</strain>
    </source>
</reference>
<dbReference type="Proteomes" id="UP000240912">
    <property type="component" value="Unassembled WGS sequence"/>
</dbReference>
<sequence>MVQHILEIETHIWINHLKPTEYDDRFTRNAFLLQKLKTTAAAQRYQSRQSSTLNQSVMKNQAAPKHTGNEQGNSTSDRMYHNPKQDRKMTGITNGGGQRSDQTSNRDNTRKRENK</sequence>
<organism evidence="2 3">
    <name type="scientific">Pedobacter yulinensis</name>
    <dbReference type="NCBI Taxonomy" id="2126353"/>
    <lineage>
        <taxon>Bacteria</taxon>
        <taxon>Pseudomonadati</taxon>
        <taxon>Bacteroidota</taxon>
        <taxon>Sphingobacteriia</taxon>
        <taxon>Sphingobacteriales</taxon>
        <taxon>Sphingobacteriaceae</taxon>
        <taxon>Pedobacter</taxon>
    </lineage>
</organism>
<dbReference type="OrthoDB" id="773024at2"/>
<feature type="region of interest" description="Disordered" evidence="1">
    <location>
        <begin position="40"/>
        <end position="115"/>
    </location>
</feature>
<dbReference type="EMBL" id="PYLS01000001">
    <property type="protein sequence ID" value="PST84988.1"/>
    <property type="molecule type" value="Genomic_DNA"/>
</dbReference>
<accession>A0A2T3HRC1</accession>